<dbReference type="InterPro" id="IPR003445">
    <property type="entry name" value="Cat_transpt"/>
</dbReference>
<comment type="subcellular location">
    <subcellularLocation>
        <location evidence="1">Membrane</location>
        <topology evidence="1">Multi-pass membrane protein</topology>
    </subcellularLocation>
</comment>
<keyword evidence="6" id="KW-0630">Potassium</keyword>
<feature type="transmembrane region" description="Helical" evidence="11">
    <location>
        <begin position="333"/>
        <end position="355"/>
    </location>
</feature>
<evidence type="ECO:0000256" key="6">
    <source>
        <dbReference type="ARBA" id="ARBA00022958"/>
    </source>
</evidence>
<keyword evidence="5 11" id="KW-0812">Transmembrane</keyword>
<evidence type="ECO:0000256" key="10">
    <source>
        <dbReference type="SAM" id="MobiDB-lite"/>
    </source>
</evidence>
<comment type="similarity">
    <text evidence="2">Belongs to the TrkH potassium transport family.</text>
</comment>
<dbReference type="OrthoDB" id="9999863at2759"/>
<keyword evidence="4" id="KW-0633">Potassium transport</keyword>
<feature type="compositionally biased region" description="Polar residues" evidence="10">
    <location>
        <begin position="129"/>
        <end position="158"/>
    </location>
</feature>
<feature type="transmembrane region" description="Helical" evidence="11">
    <location>
        <begin position="12"/>
        <end position="31"/>
    </location>
</feature>
<dbReference type="InterPro" id="IPR004773">
    <property type="entry name" value="K/Na_transp_Trk1/HKT1"/>
</dbReference>
<keyword evidence="3" id="KW-0813">Transport</keyword>
<dbReference type="GO" id="GO:0140107">
    <property type="term" value="F:high-affinity potassium ion transmembrane transporter activity"/>
    <property type="evidence" value="ECO:0007669"/>
    <property type="project" value="TreeGrafter"/>
</dbReference>
<feature type="transmembrane region" description="Helical" evidence="11">
    <location>
        <begin position="212"/>
        <end position="233"/>
    </location>
</feature>
<evidence type="ECO:0000256" key="8">
    <source>
        <dbReference type="ARBA" id="ARBA00023065"/>
    </source>
</evidence>
<evidence type="ECO:0000313" key="12">
    <source>
        <dbReference type="EMBL" id="EQK97698.1"/>
    </source>
</evidence>
<reference evidence="12 13" key="1">
    <citation type="journal article" date="2013" name="Chin. Sci. Bull.">
        <title>Genome survey uncovers the secrets of sex and lifestyle in caterpillar fungus.</title>
        <authorList>
            <person name="Hu X."/>
            <person name="Zhang Y."/>
            <person name="Xiao G."/>
            <person name="Zheng P."/>
            <person name="Xia Y."/>
            <person name="Zhang X."/>
            <person name="St Leger R.J."/>
            <person name="Liu X."/>
            <person name="Wang C."/>
        </authorList>
    </citation>
    <scope>NUCLEOTIDE SEQUENCE [LARGE SCALE GENOMIC DNA]</scope>
    <source>
        <strain evidence="13">Co18 / CGMCC 3.14243</strain>
        <tissue evidence="12">Fruit-body</tissue>
    </source>
</reference>
<evidence type="ECO:0000256" key="9">
    <source>
        <dbReference type="ARBA" id="ARBA00023136"/>
    </source>
</evidence>
<dbReference type="EMBL" id="KE657227">
    <property type="protein sequence ID" value="EQK97698.1"/>
    <property type="molecule type" value="Genomic_DNA"/>
</dbReference>
<dbReference type="GO" id="GO:1990573">
    <property type="term" value="P:potassium ion import across plasma membrane"/>
    <property type="evidence" value="ECO:0007669"/>
    <property type="project" value="TreeGrafter"/>
</dbReference>
<accession>T5A557</accession>
<gene>
    <name evidence="12" type="ORF">OCS_06588</name>
</gene>
<evidence type="ECO:0000256" key="7">
    <source>
        <dbReference type="ARBA" id="ARBA00022989"/>
    </source>
</evidence>
<dbReference type="PIRSF" id="PIRSF002450">
    <property type="entry name" value="K+_transpter_TRK"/>
    <property type="match status" value="1"/>
</dbReference>
<keyword evidence="8" id="KW-0406">Ion transport</keyword>
<evidence type="ECO:0000256" key="5">
    <source>
        <dbReference type="ARBA" id="ARBA00022692"/>
    </source>
</evidence>
<organism evidence="12 13">
    <name type="scientific">Ophiocordyceps sinensis (strain Co18 / CGMCC 3.14243)</name>
    <name type="common">Yarsagumba caterpillar fungus</name>
    <name type="synonym">Hirsutella sinensis</name>
    <dbReference type="NCBI Taxonomy" id="911162"/>
    <lineage>
        <taxon>Eukaryota</taxon>
        <taxon>Fungi</taxon>
        <taxon>Dikarya</taxon>
        <taxon>Ascomycota</taxon>
        <taxon>Pezizomycotina</taxon>
        <taxon>Sordariomycetes</taxon>
        <taxon>Hypocreomycetidae</taxon>
        <taxon>Hypocreales</taxon>
        <taxon>Ophiocordycipitaceae</taxon>
        <taxon>Ophiocordyceps</taxon>
    </lineage>
</organism>
<feature type="region of interest" description="Disordered" evidence="10">
    <location>
        <begin position="129"/>
        <end position="163"/>
    </location>
</feature>
<evidence type="ECO:0000256" key="11">
    <source>
        <dbReference type="SAM" id="Phobius"/>
    </source>
</evidence>
<dbReference type="Pfam" id="PF02386">
    <property type="entry name" value="TrkH"/>
    <property type="match status" value="1"/>
</dbReference>
<dbReference type="Proteomes" id="UP000019374">
    <property type="component" value="Unassembled WGS sequence"/>
</dbReference>
<feature type="transmembrane region" description="Helical" evidence="11">
    <location>
        <begin position="405"/>
        <end position="426"/>
    </location>
</feature>
<name>T5A557_OPHSC</name>
<evidence type="ECO:0000256" key="2">
    <source>
        <dbReference type="ARBA" id="ARBA00009137"/>
    </source>
</evidence>
<evidence type="ECO:0000256" key="1">
    <source>
        <dbReference type="ARBA" id="ARBA00004141"/>
    </source>
</evidence>
<dbReference type="PANTHER" id="PTHR31064">
    <property type="entry name" value="POTASSIUM TRANSPORT PROTEIN DDB_G0292412-RELATED"/>
    <property type="match status" value="1"/>
</dbReference>
<keyword evidence="9 11" id="KW-0472">Membrane</keyword>
<dbReference type="NCBIfam" id="TIGR00934">
    <property type="entry name" value="2a38euk"/>
    <property type="match status" value="1"/>
</dbReference>
<dbReference type="InterPro" id="IPR051143">
    <property type="entry name" value="TrkH_K-transport"/>
</dbReference>
<proteinExistence type="inferred from homology"/>
<keyword evidence="7 11" id="KW-1133">Transmembrane helix</keyword>
<evidence type="ECO:0000256" key="3">
    <source>
        <dbReference type="ARBA" id="ARBA00022448"/>
    </source>
</evidence>
<dbReference type="eggNOG" id="KOG1341">
    <property type="taxonomic scope" value="Eukaryota"/>
</dbReference>
<feature type="transmembrane region" description="Helical" evidence="11">
    <location>
        <begin position="279"/>
        <end position="312"/>
    </location>
</feature>
<evidence type="ECO:0000256" key="4">
    <source>
        <dbReference type="ARBA" id="ARBA00022538"/>
    </source>
</evidence>
<dbReference type="HOGENOM" id="CLU_005947_5_0_1"/>
<protein>
    <submittedName>
        <fullName evidence="12">Potassium transport protein, high-affinity</fullName>
    </submittedName>
</protein>
<dbReference type="PANTHER" id="PTHR31064:SF5">
    <property type="entry name" value="POTASSIUM ION TRANSPORTER (EUROFUNG)"/>
    <property type="match status" value="1"/>
</dbReference>
<dbReference type="GO" id="GO:0005886">
    <property type="term" value="C:plasma membrane"/>
    <property type="evidence" value="ECO:0007669"/>
    <property type="project" value="InterPro"/>
</dbReference>
<dbReference type="InterPro" id="IPR015958">
    <property type="entry name" value="Trk1_fungi"/>
</dbReference>
<sequence length="589" mass="65876">MRSLAFNFITLHYAWVVFMGLLSLPILLPYGNLAAIDAYFFGASASTMSGLNTHDCKDLALYQQLYIYFVPLLTNLGFVNIMVVVVRLYWFNKRIDKLGHALIRARRRLAPDASPALDALGLAPESGATRSASASTHQDNESPLQRSPLQRSEPSVSQDWVHEEKTTLARLSGRRKTTTLGRDADVDTLTSKDRDEIGGVEYRSLKLLLKVVTVYFFGIHLLGGFGLLGWIQYADAKYTNNLREIGQDQKWWAFYTAQSMMDNLGFSLTPDSMAPFRDAVWPLLLMSFLGLAGETLYPVFLRFILWTLSRLAPRGSPMRESCRFLLKHPRRCYTLLFPSGTTWALLSIISALNAFDTLLIVVLDRHNPQVAGLDVGKRIAAALFQAVASRHAGMTPYTLADVHPAVQVSLLVMMYISAYPVALSVWTSNAYEERPVGLYAAEARYDENKGLSYLVRHMQQQLSFDLWYIFIGIFLLAVSESSKIQDSNEPASPQTCQLSLSFEIFPIFFEVVSAYANVGISLGHASTTASLSARFSVVGKLVICAMMIRGRHRALPSKLDRAVMLPDEHLLEGPEEEASRPMMDRTSWP</sequence>
<dbReference type="GO" id="GO:0030007">
    <property type="term" value="P:intracellular potassium ion homeostasis"/>
    <property type="evidence" value="ECO:0007669"/>
    <property type="project" value="InterPro"/>
</dbReference>
<feature type="transmembrane region" description="Helical" evidence="11">
    <location>
        <begin position="65"/>
        <end position="90"/>
    </location>
</feature>
<dbReference type="AlphaFoldDB" id="T5A557"/>
<evidence type="ECO:0000313" key="13">
    <source>
        <dbReference type="Proteomes" id="UP000019374"/>
    </source>
</evidence>